<evidence type="ECO:0000313" key="1">
    <source>
        <dbReference type="EMBL" id="RKD85180.1"/>
    </source>
</evidence>
<sequence>MSVFGDERLKVFNKKLKIKSQYFSVLYFRFMSLPIRGFV</sequence>
<gene>
    <name evidence="1" type="ORF">BC643_4699</name>
</gene>
<keyword evidence="2" id="KW-1185">Reference proteome</keyword>
<dbReference type="Proteomes" id="UP000283387">
    <property type="component" value="Unassembled WGS sequence"/>
</dbReference>
<comment type="caution">
    <text evidence="1">The sequence shown here is derived from an EMBL/GenBank/DDBJ whole genome shotgun (WGS) entry which is preliminary data.</text>
</comment>
<proteinExistence type="predicted"/>
<dbReference type="AlphaFoldDB" id="A0A419VUI0"/>
<dbReference type="EMBL" id="RAPN01000006">
    <property type="protein sequence ID" value="RKD85180.1"/>
    <property type="molecule type" value="Genomic_DNA"/>
</dbReference>
<reference evidence="1 2" key="1">
    <citation type="submission" date="2018-09" db="EMBL/GenBank/DDBJ databases">
        <title>Genomic Encyclopedia of Archaeal and Bacterial Type Strains, Phase II (KMG-II): from individual species to whole genera.</title>
        <authorList>
            <person name="Goeker M."/>
        </authorList>
    </citation>
    <scope>NUCLEOTIDE SEQUENCE [LARGE SCALE GENOMIC DNA]</scope>
    <source>
        <strain evidence="1 2">DSM 27148</strain>
    </source>
</reference>
<protein>
    <submittedName>
        <fullName evidence="1">Uncharacterized protein</fullName>
    </submittedName>
</protein>
<name>A0A419VUI0_9BACT</name>
<evidence type="ECO:0000313" key="2">
    <source>
        <dbReference type="Proteomes" id="UP000283387"/>
    </source>
</evidence>
<accession>A0A419VUI0</accession>
<organism evidence="1 2">
    <name type="scientific">Mangrovibacterium diazotrophicum</name>
    <dbReference type="NCBI Taxonomy" id="1261403"/>
    <lineage>
        <taxon>Bacteria</taxon>
        <taxon>Pseudomonadati</taxon>
        <taxon>Bacteroidota</taxon>
        <taxon>Bacteroidia</taxon>
        <taxon>Marinilabiliales</taxon>
        <taxon>Prolixibacteraceae</taxon>
        <taxon>Mangrovibacterium</taxon>
    </lineage>
</organism>